<evidence type="ECO:0000256" key="2">
    <source>
        <dbReference type="ARBA" id="ARBA00005583"/>
    </source>
</evidence>
<dbReference type="STRING" id="1817828.A2722_02730"/>
<comment type="cofactor">
    <cofactor evidence="7 9">
        <name>Mg(2+)</name>
        <dbReference type="ChEBI" id="CHEBI:18420"/>
    </cofactor>
</comment>
<evidence type="ECO:0000256" key="1">
    <source>
        <dbReference type="ARBA" id="ARBA00004141"/>
    </source>
</evidence>
<dbReference type="GO" id="GO:0005886">
    <property type="term" value="C:plasma membrane"/>
    <property type="evidence" value="ECO:0007669"/>
    <property type="project" value="UniProtKB-SubCell"/>
</dbReference>
<dbReference type="PROSITE" id="PS01348">
    <property type="entry name" value="MRAY_2"/>
    <property type="match status" value="1"/>
</dbReference>
<feature type="transmembrane region" description="Helical" evidence="7">
    <location>
        <begin position="12"/>
        <end position="33"/>
    </location>
</feature>
<organism evidence="10 11">
    <name type="scientific">Candidatus Doudnabacteria bacterium RIFCSPHIGHO2_01_FULL_50_11</name>
    <dbReference type="NCBI Taxonomy" id="1817828"/>
    <lineage>
        <taxon>Bacteria</taxon>
        <taxon>Candidatus Doudnaibacteriota</taxon>
    </lineage>
</organism>
<dbReference type="GO" id="GO:0008963">
    <property type="term" value="F:phospho-N-acetylmuramoyl-pentapeptide-transferase activity"/>
    <property type="evidence" value="ECO:0007669"/>
    <property type="project" value="UniProtKB-UniRule"/>
</dbReference>
<dbReference type="NCBIfam" id="TIGR00445">
    <property type="entry name" value="mraY"/>
    <property type="match status" value="1"/>
</dbReference>
<feature type="transmembrane region" description="Helical" evidence="7">
    <location>
        <begin position="218"/>
        <end position="238"/>
    </location>
</feature>
<reference evidence="10 11" key="1">
    <citation type="journal article" date="2016" name="Nat. Commun.">
        <title>Thousands of microbial genomes shed light on interconnected biogeochemical processes in an aquifer system.</title>
        <authorList>
            <person name="Anantharaman K."/>
            <person name="Brown C.T."/>
            <person name="Hug L.A."/>
            <person name="Sharon I."/>
            <person name="Castelle C.J."/>
            <person name="Probst A.J."/>
            <person name="Thomas B.C."/>
            <person name="Singh A."/>
            <person name="Wilkins M.J."/>
            <person name="Karaoz U."/>
            <person name="Brodie E.L."/>
            <person name="Williams K.H."/>
            <person name="Hubbard S.S."/>
            <person name="Banfield J.F."/>
        </authorList>
    </citation>
    <scope>NUCLEOTIDE SEQUENCE [LARGE SCALE GENOMIC DNA]</scope>
</reference>
<keyword evidence="7" id="KW-0131">Cell cycle</keyword>
<evidence type="ECO:0000256" key="8">
    <source>
        <dbReference type="NCBIfam" id="TIGR00445"/>
    </source>
</evidence>
<evidence type="ECO:0000256" key="9">
    <source>
        <dbReference type="PIRSR" id="PIRSR600715-1"/>
    </source>
</evidence>
<dbReference type="GO" id="GO:0071555">
    <property type="term" value="P:cell wall organization"/>
    <property type="evidence" value="ECO:0007669"/>
    <property type="project" value="UniProtKB-KW"/>
</dbReference>
<keyword evidence="6 7" id="KW-0472">Membrane</keyword>
<keyword evidence="7 9" id="KW-0460">Magnesium</keyword>
<dbReference type="PANTHER" id="PTHR22926">
    <property type="entry name" value="PHOSPHO-N-ACETYLMURAMOYL-PENTAPEPTIDE-TRANSFERASE"/>
    <property type="match status" value="1"/>
</dbReference>
<comment type="function">
    <text evidence="7">Catalyzes the initial step of the lipid cycle reactions in the biosynthesis of the cell wall peptidoglycan: transfers peptidoglycan precursor phospho-MurNAc-pentapeptide from UDP-MurNAc-pentapeptide onto the lipid carrier undecaprenyl phosphate, yielding undecaprenyl-pyrophosphoryl-MurNAc-pentapeptide, known as lipid I.</text>
</comment>
<keyword evidence="7 9" id="KW-0479">Metal-binding</keyword>
<evidence type="ECO:0000256" key="6">
    <source>
        <dbReference type="ARBA" id="ARBA00023136"/>
    </source>
</evidence>
<dbReference type="UniPathway" id="UPA00219"/>
<dbReference type="GO" id="GO:0046872">
    <property type="term" value="F:metal ion binding"/>
    <property type="evidence" value="ECO:0007669"/>
    <property type="project" value="UniProtKB-KW"/>
</dbReference>
<feature type="binding site" evidence="9">
    <location>
        <position position="246"/>
    </location>
    <ligand>
        <name>Mg(2+)</name>
        <dbReference type="ChEBI" id="CHEBI:18420"/>
    </ligand>
</feature>
<dbReference type="AlphaFoldDB" id="A0A1F5PKQ3"/>
<dbReference type="Pfam" id="PF00953">
    <property type="entry name" value="Glycos_transf_4"/>
    <property type="match status" value="1"/>
</dbReference>
<dbReference type="GO" id="GO:0051992">
    <property type="term" value="F:UDP-N-acetylmuramoyl-L-alanyl-D-glutamyl-meso-2,6-diaminopimelyl-D-alanyl-D-alanine:undecaprenyl-phosphate transferase activity"/>
    <property type="evidence" value="ECO:0007669"/>
    <property type="project" value="RHEA"/>
</dbReference>
<proteinExistence type="inferred from homology"/>
<comment type="catalytic activity">
    <reaction evidence="7">
        <text>UDP-N-acetyl-alpha-D-muramoyl-L-alanyl-gamma-D-glutamyl-meso-2,6-diaminopimeloyl-D-alanyl-D-alanine + di-trans,octa-cis-undecaprenyl phosphate = di-trans,octa-cis-undecaprenyl diphospho-N-acetyl-alpha-D-muramoyl-L-alanyl-D-glutamyl-meso-2,6-diaminopimeloyl-D-alanyl-D-alanine + UMP</text>
        <dbReference type="Rhea" id="RHEA:28386"/>
        <dbReference type="ChEBI" id="CHEBI:57865"/>
        <dbReference type="ChEBI" id="CHEBI:60392"/>
        <dbReference type="ChEBI" id="CHEBI:61386"/>
        <dbReference type="ChEBI" id="CHEBI:61387"/>
        <dbReference type="EC" id="2.7.8.13"/>
    </reaction>
</comment>
<feature type="transmembrane region" description="Helical" evidence="7">
    <location>
        <begin position="67"/>
        <end position="85"/>
    </location>
</feature>
<accession>A0A1F5PKQ3</accession>
<feature type="transmembrane region" description="Helical" evidence="7">
    <location>
        <begin position="194"/>
        <end position="212"/>
    </location>
</feature>
<comment type="caution">
    <text evidence="10">The sequence shown here is derived from an EMBL/GenBank/DDBJ whole genome shotgun (WGS) entry which is preliminary data.</text>
</comment>
<dbReference type="HAMAP" id="MF_00038">
    <property type="entry name" value="MraY"/>
    <property type="match status" value="1"/>
</dbReference>
<keyword evidence="4 7" id="KW-0812">Transmembrane</keyword>
<evidence type="ECO:0000313" key="10">
    <source>
        <dbReference type="EMBL" id="OGE90503.1"/>
    </source>
</evidence>
<keyword evidence="3 7" id="KW-0808">Transferase</keyword>
<sequence length="339" mass="37240">MPLAEELIKIFLLTAMSFAFAMALTPVLTHYLYKYQLSQRMRTQAWDGTSADVYLSLHKKKEGTPSMGGLLVWVTAAILTVFFNLSRSQTWLPLFALIATGFLGLIDDLLNVKGISAVKGLSIKLKFLFQFLIAGAGAWWFYVKLGFSVVGIPGASILHLPAQFDIGWWYIPTFMLVVVFITNAVNITDGLDGLAGGIAAICFGAYMSIAWLQGQFGLAAFCGTIVGSLLAFLWFNIYPARFFMGDTGSFALGATLGVVAFLTNTVLLLPVIGFIFFLEAASSLLQRFSKHFFRKKLFISAPLHHHLEALGWPETKVTMRFWVVGVVVAVVGVVLNVLK</sequence>
<comment type="pathway">
    <text evidence="7">Cell wall biogenesis; peptidoglycan biosynthesis.</text>
</comment>
<name>A0A1F5PKQ3_9BACT</name>
<evidence type="ECO:0000256" key="4">
    <source>
        <dbReference type="ARBA" id="ARBA00022692"/>
    </source>
</evidence>
<comment type="similarity">
    <text evidence="2 7">Belongs to the glycosyltransferase 4 family. MraY subfamily.</text>
</comment>
<keyword evidence="7" id="KW-0132">Cell division</keyword>
<keyword evidence="7" id="KW-0573">Peptidoglycan synthesis</keyword>
<gene>
    <name evidence="7" type="primary">mraY</name>
    <name evidence="10" type="ORF">A2722_02730</name>
</gene>
<dbReference type="GO" id="GO:0009252">
    <property type="term" value="P:peptidoglycan biosynthetic process"/>
    <property type="evidence" value="ECO:0007669"/>
    <property type="project" value="UniProtKB-UniRule"/>
</dbReference>
<dbReference type="Proteomes" id="UP000178377">
    <property type="component" value="Unassembled WGS sequence"/>
</dbReference>
<feature type="transmembrane region" description="Helical" evidence="7">
    <location>
        <begin position="250"/>
        <end position="278"/>
    </location>
</feature>
<keyword evidence="7" id="KW-0961">Cell wall biogenesis/degradation</keyword>
<dbReference type="EMBL" id="MFEO01000011">
    <property type="protein sequence ID" value="OGE90503.1"/>
    <property type="molecule type" value="Genomic_DNA"/>
</dbReference>
<evidence type="ECO:0000256" key="7">
    <source>
        <dbReference type="HAMAP-Rule" id="MF_00038"/>
    </source>
</evidence>
<dbReference type="InterPro" id="IPR000715">
    <property type="entry name" value="Glycosyl_transferase_4"/>
</dbReference>
<feature type="transmembrane region" description="Helical" evidence="7">
    <location>
        <begin position="131"/>
        <end position="155"/>
    </location>
</feature>
<keyword evidence="7" id="KW-1003">Cell membrane</keyword>
<dbReference type="CDD" id="cd06852">
    <property type="entry name" value="GT_MraY"/>
    <property type="match status" value="1"/>
</dbReference>
<feature type="transmembrane region" description="Helical" evidence="7">
    <location>
        <begin position="167"/>
        <end position="187"/>
    </location>
</feature>
<feature type="transmembrane region" description="Helical" evidence="7">
    <location>
        <begin position="91"/>
        <end position="110"/>
    </location>
</feature>
<evidence type="ECO:0000256" key="5">
    <source>
        <dbReference type="ARBA" id="ARBA00022989"/>
    </source>
</evidence>
<dbReference type="GO" id="GO:0051301">
    <property type="term" value="P:cell division"/>
    <property type="evidence" value="ECO:0007669"/>
    <property type="project" value="UniProtKB-KW"/>
</dbReference>
<dbReference type="PANTHER" id="PTHR22926:SF5">
    <property type="entry name" value="PHOSPHO-N-ACETYLMURAMOYL-PENTAPEPTIDE-TRANSFERASE HOMOLOG"/>
    <property type="match status" value="1"/>
</dbReference>
<evidence type="ECO:0000313" key="11">
    <source>
        <dbReference type="Proteomes" id="UP000178377"/>
    </source>
</evidence>
<comment type="subcellular location">
    <subcellularLocation>
        <location evidence="7">Cell membrane</location>
        <topology evidence="7">Multi-pass membrane protein</topology>
    </subcellularLocation>
    <subcellularLocation>
        <location evidence="1">Membrane</location>
        <topology evidence="1">Multi-pass membrane protein</topology>
    </subcellularLocation>
</comment>
<feature type="transmembrane region" description="Helical" evidence="7">
    <location>
        <begin position="319"/>
        <end position="338"/>
    </location>
</feature>
<dbReference type="EC" id="2.7.8.13" evidence="7 8"/>
<evidence type="ECO:0000256" key="3">
    <source>
        <dbReference type="ARBA" id="ARBA00022679"/>
    </source>
</evidence>
<dbReference type="GO" id="GO:0008360">
    <property type="term" value="P:regulation of cell shape"/>
    <property type="evidence" value="ECO:0007669"/>
    <property type="project" value="UniProtKB-KW"/>
</dbReference>
<keyword evidence="7" id="KW-0133">Cell shape</keyword>
<keyword evidence="5 7" id="KW-1133">Transmembrane helix</keyword>
<dbReference type="InterPro" id="IPR003524">
    <property type="entry name" value="PNAcMuramoyl-5peptid_Trfase"/>
</dbReference>
<protein>
    <recommendedName>
        <fullName evidence="7 8">Phospho-N-acetylmuramoyl-pentapeptide-transferase</fullName>
        <ecNumber evidence="7 8">2.7.8.13</ecNumber>
    </recommendedName>
    <alternativeName>
        <fullName evidence="7">UDP-MurNAc-pentapeptide phosphotransferase</fullName>
    </alternativeName>
</protein>
<dbReference type="InterPro" id="IPR018480">
    <property type="entry name" value="PNAcMuramoyl-5peptid_Trfase_CS"/>
</dbReference>
<feature type="binding site" evidence="9">
    <location>
        <position position="186"/>
    </location>
    <ligand>
        <name>Mg(2+)</name>
        <dbReference type="ChEBI" id="CHEBI:18420"/>
    </ligand>
</feature>